<protein>
    <recommendedName>
        <fullName evidence="1">PD-(D/E)XK endonuclease-like domain-containing protein</fullName>
    </recommendedName>
</protein>
<evidence type="ECO:0000259" key="1">
    <source>
        <dbReference type="Pfam" id="PF12705"/>
    </source>
</evidence>
<sequence>MTELQDTLAQLKEIGLTPVTPNGRSSDADDARFDPFGHFLKRVLGLQPAVTTSKALEDGKWLHIHFQHFDLEGEQAGHAISESLHAYHDEIQDRCTRAGMGVETISRLMQEASTRALVTKAWFNAAVDVPIPDYKTIMDFLCQDRWDYVSRETCYDLRLDNTPMWLTVQPDLLLLDKSTHKLYVVDLKSCAESPEIRASTCPFEFQTWHYVYTIAELLSRGVLAEVHDLPEDTTMGGMYHILIQKPPIKMNKSFDSVYRYVGHGKRQKRIGRAVHQGQDKWKVEWWADDQGPYAAVTTNIEGEDEAVSALHKLLGIKPTKEFEDEPSPILYGGRCGRWYNAEGEYKHLSVERDSPVNISFTTAELMTDPDRRSEYYDALHEVVSCSTQDPIPRNFSKNYTKIRAYGHLSPYAGFYVNPIEDWPEVMARNNFIIQ</sequence>
<organism evidence="2">
    <name type="scientific">marine sediment metagenome</name>
    <dbReference type="NCBI Taxonomy" id="412755"/>
    <lineage>
        <taxon>unclassified sequences</taxon>
        <taxon>metagenomes</taxon>
        <taxon>ecological metagenomes</taxon>
    </lineage>
</organism>
<reference evidence="2" key="1">
    <citation type="journal article" date="2014" name="Front. Microbiol.">
        <title>High frequency of phylogenetically diverse reductive dehalogenase-homologous genes in deep subseafloor sedimentary metagenomes.</title>
        <authorList>
            <person name="Kawai M."/>
            <person name="Futagami T."/>
            <person name="Toyoda A."/>
            <person name="Takaki Y."/>
            <person name="Nishi S."/>
            <person name="Hori S."/>
            <person name="Arai W."/>
            <person name="Tsubouchi T."/>
            <person name="Morono Y."/>
            <person name="Uchiyama I."/>
            <person name="Ito T."/>
            <person name="Fujiyama A."/>
            <person name="Inagaki F."/>
            <person name="Takami H."/>
        </authorList>
    </citation>
    <scope>NUCLEOTIDE SEQUENCE</scope>
    <source>
        <strain evidence="2">Expedition CK06-06</strain>
    </source>
</reference>
<dbReference type="AlphaFoldDB" id="X0SJ02"/>
<gene>
    <name evidence="2" type="ORF">S01H1_05643</name>
</gene>
<feature type="domain" description="PD-(D/E)XK endonuclease-like" evidence="1">
    <location>
        <begin position="35"/>
        <end position="235"/>
    </location>
</feature>
<name>X0SJ02_9ZZZZ</name>
<proteinExistence type="predicted"/>
<dbReference type="InterPro" id="IPR038726">
    <property type="entry name" value="PDDEXK_AddAB-type"/>
</dbReference>
<evidence type="ECO:0000313" key="2">
    <source>
        <dbReference type="EMBL" id="GAF75086.1"/>
    </source>
</evidence>
<feature type="non-terminal residue" evidence="2">
    <location>
        <position position="434"/>
    </location>
</feature>
<accession>X0SJ02</accession>
<dbReference type="Pfam" id="PF12705">
    <property type="entry name" value="PDDEXK_1"/>
    <property type="match status" value="1"/>
</dbReference>
<comment type="caution">
    <text evidence="2">The sequence shown here is derived from an EMBL/GenBank/DDBJ whole genome shotgun (WGS) entry which is preliminary data.</text>
</comment>
<dbReference type="EMBL" id="BARS01002938">
    <property type="protein sequence ID" value="GAF75086.1"/>
    <property type="molecule type" value="Genomic_DNA"/>
</dbReference>